<feature type="chain" id="PRO_5046773210" description="Cyanovirin-N domain-containing protein" evidence="1">
    <location>
        <begin position="22"/>
        <end position="167"/>
    </location>
</feature>
<proteinExistence type="predicted"/>
<keyword evidence="3" id="KW-1185">Reference proteome</keyword>
<sequence>MSPVNRLCLLLVFLFSALVSAESYLKYCNNFNIMVSQKVQNKVFLKADCLGVYGNTTQTQCSYLDLNQCYTLNKNTKQYQKQRLGKAFYLDDNPDRGSWCRTTYADANYQNAKKATGMECSTQNDLAGTYTADFRGLIGAEIGFLHCYKRPGFLCPDDGDEEFLVVG</sequence>
<feature type="signal peptide" evidence="1">
    <location>
        <begin position="1"/>
        <end position="21"/>
    </location>
</feature>
<gene>
    <name evidence="2" type="ORF">PG996_003349</name>
</gene>
<accession>A0ABR1W4U8</accession>
<organism evidence="2 3">
    <name type="scientific">Apiospora saccharicola</name>
    <dbReference type="NCBI Taxonomy" id="335842"/>
    <lineage>
        <taxon>Eukaryota</taxon>
        <taxon>Fungi</taxon>
        <taxon>Dikarya</taxon>
        <taxon>Ascomycota</taxon>
        <taxon>Pezizomycotina</taxon>
        <taxon>Sordariomycetes</taxon>
        <taxon>Xylariomycetidae</taxon>
        <taxon>Amphisphaeriales</taxon>
        <taxon>Apiosporaceae</taxon>
        <taxon>Apiospora</taxon>
    </lineage>
</organism>
<dbReference type="Proteomes" id="UP001446871">
    <property type="component" value="Unassembled WGS sequence"/>
</dbReference>
<dbReference type="EMBL" id="JAQQWM010000002">
    <property type="protein sequence ID" value="KAK8077179.1"/>
    <property type="molecule type" value="Genomic_DNA"/>
</dbReference>
<reference evidence="2 3" key="1">
    <citation type="submission" date="2023-01" db="EMBL/GenBank/DDBJ databases">
        <title>Analysis of 21 Apiospora genomes using comparative genomics revels a genus with tremendous synthesis potential of carbohydrate active enzymes and secondary metabolites.</title>
        <authorList>
            <person name="Sorensen T."/>
        </authorList>
    </citation>
    <scope>NUCLEOTIDE SEQUENCE [LARGE SCALE GENOMIC DNA]</scope>
    <source>
        <strain evidence="2 3">CBS 83171</strain>
    </source>
</reference>
<evidence type="ECO:0000256" key="1">
    <source>
        <dbReference type="SAM" id="SignalP"/>
    </source>
</evidence>
<evidence type="ECO:0008006" key="4">
    <source>
        <dbReference type="Google" id="ProtNLM"/>
    </source>
</evidence>
<protein>
    <recommendedName>
        <fullName evidence="4">Cyanovirin-N domain-containing protein</fullName>
    </recommendedName>
</protein>
<keyword evidence="1" id="KW-0732">Signal</keyword>
<comment type="caution">
    <text evidence="2">The sequence shown here is derived from an EMBL/GenBank/DDBJ whole genome shotgun (WGS) entry which is preliminary data.</text>
</comment>
<name>A0ABR1W4U8_9PEZI</name>
<evidence type="ECO:0000313" key="3">
    <source>
        <dbReference type="Proteomes" id="UP001446871"/>
    </source>
</evidence>
<evidence type="ECO:0000313" key="2">
    <source>
        <dbReference type="EMBL" id="KAK8077179.1"/>
    </source>
</evidence>